<dbReference type="Proteomes" id="UP000294530">
    <property type="component" value="Unassembled WGS sequence"/>
</dbReference>
<protein>
    <submittedName>
        <fullName evidence="2">Uncharacterized protein</fullName>
    </submittedName>
</protein>
<evidence type="ECO:0000256" key="1">
    <source>
        <dbReference type="SAM" id="Phobius"/>
    </source>
</evidence>
<evidence type="ECO:0000313" key="3">
    <source>
        <dbReference type="Proteomes" id="UP000294530"/>
    </source>
</evidence>
<gene>
    <name evidence="2" type="ORF">CCR75_002164</name>
</gene>
<dbReference type="RefSeq" id="XP_067816729.1">
    <property type="nucleotide sequence ID" value="XM_067960263.1"/>
</dbReference>
<dbReference type="GO" id="GO:0016020">
    <property type="term" value="C:membrane"/>
    <property type="evidence" value="ECO:0007669"/>
    <property type="project" value="TreeGrafter"/>
</dbReference>
<dbReference type="OrthoDB" id="419711at2759"/>
<keyword evidence="3" id="KW-1185">Reference proteome</keyword>
<keyword evidence="1" id="KW-0812">Transmembrane</keyword>
<comment type="caution">
    <text evidence="2">The sequence shown here is derived from an EMBL/GenBank/DDBJ whole genome shotgun (WGS) entry which is preliminary data.</text>
</comment>
<name>A0A976ID76_BRELC</name>
<dbReference type="EMBL" id="SHOA02000014">
    <property type="protein sequence ID" value="TDH67230.1"/>
    <property type="molecule type" value="Genomic_DNA"/>
</dbReference>
<dbReference type="AlphaFoldDB" id="A0A976ID76"/>
<evidence type="ECO:0000313" key="2">
    <source>
        <dbReference type="EMBL" id="TDH67230.1"/>
    </source>
</evidence>
<feature type="transmembrane region" description="Helical" evidence="1">
    <location>
        <begin position="88"/>
        <end position="106"/>
    </location>
</feature>
<dbReference type="GeneID" id="94345934"/>
<proteinExistence type="predicted"/>
<feature type="transmembrane region" description="Helical" evidence="1">
    <location>
        <begin position="12"/>
        <end position="33"/>
    </location>
</feature>
<sequence length="283" mass="32160">MPFFKEEWETLVVAAELVAALCTSFWLITLRVGRADSRPLSNEPAALLQPRRCWSLRAILAFRVGAAIFFLLVQIWDIFRTRGRCLAFYTSWNFALQGLYFGGAAWRTKRHRQRQLNERNAIYTALVDTGDDGTGSPFAGRQRIMRDSGIPWIDLELLLDLCLATSLLICGVVWTVLYPYAIKIGHPEQILNGVSYCQHGINVLLLQIDFHATRHLVSRDALPLVMGWPSLYAVFAWIVHGTVARGFWPYPFLDLDTPWAPFWYGGLLARKSKGGDILQLKMT</sequence>
<dbReference type="PANTHER" id="PTHR12242">
    <property type="entry name" value="OS02G0130600 PROTEIN-RELATED"/>
    <property type="match status" value="1"/>
</dbReference>
<organism evidence="2 3">
    <name type="scientific">Bremia lactucae</name>
    <name type="common">Lettuce downy mildew</name>
    <dbReference type="NCBI Taxonomy" id="4779"/>
    <lineage>
        <taxon>Eukaryota</taxon>
        <taxon>Sar</taxon>
        <taxon>Stramenopiles</taxon>
        <taxon>Oomycota</taxon>
        <taxon>Peronosporomycetes</taxon>
        <taxon>Peronosporales</taxon>
        <taxon>Peronosporaceae</taxon>
        <taxon>Bremia</taxon>
    </lineage>
</organism>
<keyword evidence="1" id="KW-1133">Transmembrane helix</keyword>
<dbReference type="PANTHER" id="PTHR12242:SF22">
    <property type="entry name" value="OS02G0130600 PROTEIN"/>
    <property type="match status" value="1"/>
</dbReference>
<dbReference type="KEGG" id="blac:94345934"/>
<accession>A0A976ID76</accession>
<reference evidence="2 3" key="1">
    <citation type="journal article" date="2021" name="Genome Biol.">
        <title>AFLAP: assembly-free linkage analysis pipeline using k-mers from genome sequencing data.</title>
        <authorList>
            <person name="Fletcher K."/>
            <person name="Zhang L."/>
            <person name="Gil J."/>
            <person name="Han R."/>
            <person name="Cavanaugh K."/>
            <person name="Michelmore R."/>
        </authorList>
    </citation>
    <scope>NUCLEOTIDE SEQUENCE [LARGE SCALE GENOMIC DNA]</scope>
    <source>
        <strain evidence="2 3">SF5</strain>
    </source>
</reference>
<keyword evidence="1" id="KW-0472">Membrane</keyword>
<feature type="transmembrane region" description="Helical" evidence="1">
    <location>
        <begin position="54"/>
        <end position="76"/>
    </location>
</feature>